<accession>A0ABT4BW71</accession>
<dbReference type="Proteomes" id="UP001082703">
    <property type="component" value="Unassembled WGS sequence"/>
</dbReference>
<comment type="caution">
    <text evidence="1">The sequence shown here is derived from an EMBL/GenBank/DDBJ whole genome shotgun (WGS) entry which is preliminary data.</text>
</comment>
<dbReference type="NCBIfam" id="TIGR04076">
    <property type="entry name" value="TIGR04076 family protein"/>
    <property type="match status" value="1"/>
</dbReference>
<keyword evidence="2" id="KW-1185">Reference proteome</keyword>
<reference evidence="1 2" key="1">
    <citation type="submission" date="2022-11" db="EMBL/GenBank/DDBJ databases">
        <authorList>
            <person name="Caiyu Z."/>
        </authorList>
    </citation>
    <scope>NUCLEOTIDE SEQUENCE [LARGE SCALE GENOMIC DNA]</scope>
    <source>
        <strain evidence="1 2">YR-4</strain>
    </source>
</reference>
<evidence type="ECO:0000313" key="2">
    <source>
        <dbReference type="Proteomes" id="UP001082703"/>
    </source>
</evidence>
<dbReference type="RefSeq" id="WP_268059170.1">
    <property type="nucleotide sequence ID" value="NZ_JAPOHA010000016.1"/>
</dbReference>
<dbReference type="InterPro" id="IPR023811">
    <property type="entry name" value="CHP04076"/>
</dbReference>
<name>A0ABT4BW71_9FIRM</name>
<protein>
    <submittedName>
        <fullName evidence="1">TIGR04076 family protein</fullName>
    </submittedName>
</protein>
<gene>
    <name evidence="1" type="ORF">OUY18_12840</name>
</gene>
<proteinExistence type="predicted"/>
<evidence type="ECO:0000313" key="1">
    <source>
        <dbReference type="EMBL" id="MCY1715134.1"/>
    </source>
</evidence>
<dbReference type="EMBL" id="JAPOHA010000016">
    <property type="protein sequence ID" value="MCY1715134.1"/>
    <property type="molecule type" value="Genomic_DNA"/>
</dbReference>
<sequence>MKENKIKLVVVQSNCPLYKEGDSIYFDGALIDKEKSGNLCMTALSAVFPFVYAARKGVVKESSLQCPDCRESVEFSIQVDDSEEEADRI</sequence>
<organism evidence="1 2">
    <name type="scientific">Caproiciproducens galactitolivorans</name>
    <dbReference type="NCBI Taxonomy" id="642589"/>
    <lineage>
        <taxon>Bacteria</taxon>
        <taxon>Bacillati</taxon>
        <taxon>Bacillota</taxon>
        <taxon>Clostridia</taxon>
        <taxon>Eubacteriales</taxon>
        <taxon>Acutalibacteraceae</taxon>
        <taxon>Caproiciproducens</taxon>
    </lineage>
</organism>